<protein>
    <recommendedName>
        <fullName evidence="4 5">Large ribosomal subunit protein uL29</fullName>
    </recommendedName>
</protein>
<evidence type="ECO:0000256" key="2">
    <source>
        <dbReference type="ARBA" id="ARBA00022980"/>
    </source>
</evidence>
<comment type="caution">
    <text evidence="6">The sequence shown here is derived from an EMBL/GenBank/DDBJ whole genome shotgun (WGS) entry which is preliminary data.</text>
</comment>
<dbReference type="EMBL" id="PFAM01000009">
    <property type="protein sequence ID" value="PIT96240.1"/>
    <property type="molecule type" value="Genomic_DNA"/>
</dbReference>
<evidence type="ECO:0000256" key="4">
    <source>
        <dbReference type="ARBA" id="ARBA00035204"/>
    </source>
</evidence>
<name>A0A2M6WTX4_9BACT</name>
<gene>
    <name evidence="5 6" type="primary">rpmC</name>
    <name evidence="6" type="ORF">COT94_01515</name>
</gene>
<dbReference type="GO" id="GO:0005840">
    <property type="term" value="C:ribosome"/>
    <property type="evidence" value="ECO:0007669"/>
    <property type="project" value="UniProtKB-KW"/>
</dbReference>
<dbReference type="InterPro" id="IPR001854">
    <property type="entry name" value="Ribosomal_uL29"/>
</dbReference>
<dbReference type="NCBIfam" id="TIGR00012">
    <property type="entry name" value="L29"/>
    <property type="match status" value="1"/>
</dbReference>
<keyword evidence="2 5" id="KW-0689">Ribosomal protein</keyword>
<comment type="similarity">
    <text evidence="1 5">Belongs to the universal ribosomal protein uL29 family.</text>
</comment>
<dbReference type="AlphaFoldDB" id="A0A2M6WTX4"/>
<evidence type="ECO:0000313" key="7">
    <source>
        <dbReference type="Proteomes" id="UP000228533"/>
    </source>
</evidence>
<dbReference type="InterPro" id="IPR036049">
    <property type="entry name" value="Ribosomal_uL29_sf"/>
</dbReference>
<dbReference type="HAMAP" id="MF_00374">
    <property type="entry name" value="Ribosomal_uL29"/>
    <property type="match status" value="1"/>
</dbReference>
<reference evidence="7" key="1">
    <citation type="submission" date="2017-09" db="EMBL/GenBank/DDBJ databases">
        <title>Depth-based differentiation of microbial function through sediment-hosted aquifers and enrichment of novel symbionts in the deep terrestrial subsurface.</title>
        <authorList>
            <person name="Probst A.J."/>
            <person name="Ladd B."/>
            <person name="Jarett J.K."/>
            <person name="Geller-Mcgrath D.E."/>
            <person name="Sieber C.M.K."/>
            <person name="Emerson J.B."/>
            <person name="Anantharaman K."/>
            <person name="Thomas B.C."/>
            <person name="Malmstrom R."/>
            <person name="Stieglmeier M."/>
            <person name="Klingl A."/>
            <person name="Woyke T."/>
            <person name="Ryan C.M."/>
            <person name="Banfield J.F."/>
        </authorList>
    </citation>
    <scope>NUCLEOTIDE SEQUENCE [LARGE SCALE GENOMIC DNA]</scope>
</reference>
<dbReference type="SUPFAM" id="SSF46561">
    <property type="entry name" value="Ribosomal protein L29 (L29p)"/>
    <property type="match status" value="1"/>
</dbReference>
<dbReference type="GO" id="GO:1990904">
    <property type="term" value="C:ribonucleoprotein complex"/>
    <property type="evidence" value="ECO:0007669"/>
    <property type="project" value="UniProtKB-KW"/>
</dbReference>
<evidence type="ECO:0000256" key="3">
    <source>
        <dbReference type="ARBA" id="ARBA00023274"/>
    </source>
</evidence>
<sequence length="73" mass="8527">MSKNNLADKNMKFKEIQKMSVSEAQHTLAATRTKLRELRFKTASGQLKDIREIREQRKIVARVLTNLKLTNQK</sequence>
<dbReference type="GO" id="GO:0003735">
    <property type="term" value="F:structural constituent of ribosome"/>
    <property type="evidence" value="ECO:0007669"/>
    <property type="project" value="InterPro"/>
</dbReference>
<dbReference type="Pfam" id="PF00831">
    <property type="entry name" value="Ribosomal_L29"/>
    <property type="match status" value="1"/>
</dbReference>
<dbReference type="Gene3D" id="1.10.287.310">
    <property type="match status" value="1"/>
</dbReference>
<evidence type="ECO:0000256" key="1">
    <source>
        <dbReference type="ARBA" id="ARBA00009254"/>
    </source>
</evidence>
<organism evidence="6 7">
    <name type="scientific">Candidatus Falkowbacteria bacterium CG10_big_fil_rev_8_21_14_0_10_37_14</name>
    <dbReference type="NCBI Taxonomy" id="1974561"/>
    <lineage>
        <taxon>Bacteria</taxon>
        <taxon>Candidatus Falkowiibacteriota</taxon>
    </lineage>
</organism>
<evidence type="ECO:0000313" key="6">
    <source>
        <dbReference type="EMBL" id="PIT96240.1"/>
    </source>
</evidence>
<evidence type="ECO:0000256" key="5">
    <source>
        <dbReference type="HAMAP-Rule" id="MF_00374"/>
    </source>
</evidence>
<dbReference type="GO" id="GO:0006412">
    <property type="term" value="P:translation"/>
    <property type="evidence" value="ECO:0007669"/>
    <property type="project" value="UniProtKB-UniRule"/>
</dbReference>
<keyword evidence="3 5" id="KW-0687">Ribonucleoprotein</keyword>
<accession>A0A2M6WTX4</accession>
<proteinExistence type="inferred from homology"/>
<dbReference type="Proteomes" id="UP000228533">
    <property type="component" value="Unassembled WGS sequence"/>
</dbReference>